<accession>A0ABN7BD89</accession>
<keyword evidence="1" id="KW-1133">Transmembrane helix</keyword>
<proteinExistence type="predicted"/>
<dbReference type="EMBL" id="AP028920">
    <property type="protein sequence ID" value="BET01102.1"/>
    <property type="molecule type" value="Genomic_DNA"/>
</dbReference>
<feature type="transmembrane region" description="Helical" evidence="1">
    <location>
        <begin position="140"/>
        <end position="162"/>
    </location>
</feature>
<evidence type="ECO:0000313" key="3">
    <source>
        <dbReference type="Proteomes" id="UP001307889"/>
    </source>
</evidence>
<dbReference type="Proteomes" id="UP001307889">
    <property type="component" value="Chromosome 12"/>
</dbReference>
<keyword evidence="3" id="KW-1185">Reference proteome</keyword>
<gene>
    <name evidence="2" type="ORF">NTJ_13919</name>
</gene>
<organism evidence="2 3">
    <name type="scientific">Nesidiocoris tenuis</name>
    <dbReference type="NCBI Taxonomy" id="355587"/>
    <lineage>
        <taxon>Eukaryota</taxon>
        <taxon>Metazoa</taxon>
        <taxon>Ecdysozoa</taxon>
        <taxon>Arthropoda</taxon>
        <taxon>Hexapoda</taxon>
        <taxon>Insecta</taxon>
        <taxon>Pterygota</taxon>
        <taxon>Neoptera</taxon>
        <taxon>Paraneoptera</taxon>
        <taxon>Hemiptera</taxon>
        <taxon>Heteroptera</taxon>
        <taxon>Panheteroptera</taxon>
        <taxon>Cimicomorpha</taxon>
        <taxon>Miridae</taxon>
        <taxon>Dicyphina</taxon>
        <taxon>Nesidiocoris</taxon>
    </lineage>
</organism>
<evidence type="ECO:0000256" key="1">
    <source>
        <dbReference type="SAM" id="Phobius"/>
    </source>
</evidence>
<keyword evidence="1" id="KW-0812">Transmembrane</keyword>
<evidence type="ECO:0000313" key="2">
    <source>
        <dbReference type="EMBL" id="BET01102.1"/>
    </source>
</evidence>
<feature type="transmembrane region" description="Helical" evidence="1">
    <location>
        <begin position="37"/>
        <end position="62"/>
    </location>
</feature>
<sequence length="190" mass="21090">MYKTVRQGESSLQYRILPQEDTSGRIARARKLRKSRIVCILVASLVVGCLTVTAAVIIPILLTTNIVALPAKFQTFALSTKHGRYGSVQGAQYIAILPVKEAHFKEIKVFQADRHNQTERTRALFLKEDWPSLPAWKAIGVGRLALAGGIFLLVLLILVIVLKRRSRNTSDQESGWDLHGAGLLSETEDD</sequence>
<name>A0ABN7BD89_9HEMI</name>
<keyword evidence="1" id="KW-0472">Membrane</keyword>
<protein>
    <submittedName>
        <fullName evidence="2">Uncharacterized protein</fullName>
    </submittedName>
</protein>
<reference evidence="2 3" key="1">
    <citation type="submission" date="2023-09" db="EMBL/GenBank/DDBJ databases">
        <title>Nesidiocoris tenuis whole genome shotgun sequence.</title>
        <authorList>
            <person name="Shibata T."/>
            <person name="Shimoda M."/>
            <person name="Kobayashi T."/>
            <person name="Uehara T."/>
        </authorList>
    </citation>
    <scope>NUCLEOTIDE SEQUENCE [LARGE SCALE GENOMIC DNA]</scope>
    <source>
        <strain evidence="2 3">Japan</strain>
    </source>
</reference>